<dbReference type="Pfam" id="PF00975">
    <property type="entry name" value="Thioesterase"/>
    <property type="match status" value="1"/>
</dbReference>
<dbReference type="PANTHER" id="PTHR11487:SF0">
    <property type="entry name" value="S-ACYL FATTY ACID SYNTHASE THIOESTERASE, MEDIUM CHAIN"/>
    <property type="match status" value="1"/>
</dbReference>
<comment type="similarity">
    <text evidence="1">Belongs to the thioesterase family.</text>
</comment>
<dbReference type="PANTHER" id="PTHR11487">
    <property type="entry name" value="THIOESTERASE"/>
    <property type="match status" value="1"/>
</dbReference>
<protein>
    <submittedName>
        <fullName evidence="4">Alpha/beta fold hydrolase</fullName>
    </submittedName>
</protein>
<evidence type="ECO:0000256" key="1">
    <source>
        <dbReference type="ARBA" id="ARBA00007169"/>
    </source>
</evidence>
<sequence length="277" mass="30576">MTGIRLICLHHAGGSPSVFSPWVREAPSGVQVVTIALPQAEGPARRRRYRTIEDLLPVLAADIEDQLSDSGTGPYVLFGHSMGGLLAYLLARRMAEGSGPVPAALVVAGYGAPHAWTVSLDYGDDRDLVRRLHGIGGLPDWVVANPVWLEPMLGPVRDDVEVCRSYRHTPQQEKLPFPVHVFAGNDDLLIPREYFLAWREYADEVSINFVDSGHFLVSEDTGHFRKLIFELALGQLLPPPRKDGRQDTNHPFERWLPGHQHDRIGDPCASNSSSASP</sequence>
<comment type="caution">
    <text evidence="4">The sequence shown here is derived from an EMBL/GenBank/DDBJ whole genome shotgun (WGS) entry which is preliminary data.</text>
</comment>
<accession>A0ABN2TLB7</accession>
<feature type="domain" description="Thioesterase" evidence="3">
    <location>
        <begin position="5"/>
        <end position="219"/>
    </location>
</feature>
<reference evidence="4 5" key="1">
    <citation type="journal article" date="2019" name="Int. J. Syst. Evol. Microbiol.">
        <title>The Global Catalogue of Microorganisms (GCM) 10K type strain sequencing project: providing services to taxonomists for standard genome sequencing and annotation.</title>
        <authorList>
            <consortium name="The Broad Institute Genomics Platform"/>
            <consortium name="The Broad Institute Genome Sequencing Center for Infectious Disease"/>
            <person name="Wu L."/>
            <person name="Ma J."/>
        </authorList>
    </citation>
    <scope>NUCLEOTIDE SEQUENCE [LARGE SCALE GENOMIC DNA]</scope>
    <source>
        <strain evidence="4 5">JCM 15313</strain>
    </source>
</reference>
<evidence type="ECO:0000313" key="4">
    <source>
        <dbReference type="EMBL" id="GAA2013071.1"/>
    </source>
</evidence>
<dbReference type="InterPro" id="IPR001031">
    <property type="entry name" value="Thioesterase"/>
</dbReference>
<dbReference type="GO" id="GO:0016787">
    <property type="term" value="F:hydrolase activity"/>
    <property type="evidence" value="ECO:0007669"/>
    <property type="project" value="UniProtKB-KW"/>
</dbReference>
<dbReference type="Proteomes" id="UP001501585">
    <property type="component" value="Unassembled WGS sequence"/>
</dbReference>
<evidence type="ECO:0000259" key="3">
    <source>
        <dbReference type="Pfam" id="PF00975"/>
    </source>
</evidence>
<dbReference type="InterPro" id="IPR029058">
    <property type="entry name" value="AB_hydrolase_fold"/>
</dbReference>
<dbReference type="InterPro" id="IPR012223">
    <property type="entry name" value="TEII"/>
</dbReference>
<feature type="region of interest" description="Disordered" evidence="2">
    <location>
        <begin position="239"/>
        <end position="277"/>
    </location>
</feature>
<evidence type="ECO:0000313" key="5">
    <source>
        <dbReference type="Proteomes" id="UP001501585"/>
    </source>
</evidence>
<dbReference type="SUPFAM" id="SSF53474">
    <property type="entry name" value="alpha/beta-Hydrolases"/>
    <property type="match status" value="1"/>
</dbReference>
<dbReference type="RefSeq" id="WP_344109164.1">
    <property type="nucleotide sequence ID" value="NZ_BAAAPC010000025.1"/>
</dbReference>
<proteinExistence type="inferred from homology"/>
<name>A0ABN2TLB7_9ACTN</name>
<keyword evidence="4" id="KW-0378">Hydrolase</keyword>
<feature type="compositionally biased region" description="Basic and acidic residues" evidence="2">
    <location>
        <begin position="240"/>
        <end position="253"/>
    </location>
</feature>
<dbReference type="Gene3D" id="3.40.50.1820">
    <property type="entry name" value="alpha/beta hydrolase"/>
    <property type="match status" value="1"/>
</dbReference>
<evidence type="ECO:0000256" key="2">
    <source>
        <dbReference type="SAM" id="MobiDB-lite"/>
    </source>
</evidence>
<gene>
    <name evidence="4" type="ORF">GCM10009799_46770</name>
</gene>
<keyword evidence="5" id="KW-1185">Reference proteome</keyword>
<organism evidence="4 5">
    <name type="scientific">Nocardiopsis rhodophaea</name>
    <dbReference type="NCBI Taxonomy" id="280238"/>
    <lineage>
        <taxon>Bacteria</taxon>
        <taxon>Bacillati</taxon>
        <taxon>Actinomycetota</taxon>
        <taxon>Actinomycetes</taxon>
        <taxon>Streptosporangiales</taxon>
        <taxon>Nocardiopsidaceae</taxon>
        <taxon>Nocardiopsis</taxon>
    </lineage>
</organism>
<dbReference type="EMBL" id="BAAAPC010000025">
    <property type="protein sequence ID" value="GAA2013071.1"/>
    <property type="molecule type" value="Genomic_DNA"/>
</dbReference>